<proteinExistence type="inferred from homology"/>
<keyword evidence="1" id="KW-0031">Aminopeptidase</keyword>
<dbReference type="KEGG" id="apln:108735416"/>
<dbReference type="OrthoDB" id="198816at2759"/>
<evidence type="ECO:0000256" key="8">
    <source>
        <dbReference type="SAM" id="MobiDB-lite"/>
    </source>
</evidence>
<dbReference type="GeneID" id="108735416"/>
<dbReference type="InterPro" id="IPR040043">
    <property type="entry name" value="ACTMAP"/>
</dbReference>
<dbReference type="GO" id="GO:0006508">
    <property type="term" value="P:proteolysis"/>
    <property type="evidence" value="ECO:0007669"/>
    <property type="project" value="UniProtKB-KW"/>
</dbReference>
<evidence type="ECO:0000256" key="2">
    <source>
        <dbReference type="ARBA" id="ARBA00022670"/>
    </source>
</evidence>
<evidence type="ECO:0000313" key="10">
    <source>
        <dbReference type="RefSeq" id="XP_025830224.1"/>
    </source>
</evidence>
<dbReference type="RefSeq" id="XP_025830224.1">
    <property type="nucleotide sequence ID" value="XM_025974439.1"/>
</dbReference>
<evidence type="ECO:0000256" key="3">
    <source>
        <dbReference type="ARBA" id="ARBA00022801"/>
    </source>
</evidence>
<feature type="region of interest" description="Disordered" evidence="8">
    <location>
        <begin position="188"/>
        <end position="220"/>
    </location>
</feature>
<dbReference type="InParanoid" id="A0A7F5R4B2"/>
<evidence type="ECO:0000256" key="1">
    <source>
        <dbReference type="ARBA" id="ARBA00022438"/>
    </source>
</evidence>
<protein>
    <recommendedName>
        <fullName evidence="5">Actin maturation protease</fullName>
    </recommendedName>
    <alternativeName>
        <fullName evidence="6">Actin aminopeptidase ACTMAP</fullName>
    </alternativeName>
</protein>
<evidence type="ECO:0000313" key="9">
    <source>
        <dbReference type="Proteomes" id="UP000192223"/>
    </source>
</evidence>
<dbReference type="Pfam" id="PF21646">
    <property type="entry name" value="ACTMAP-like_C"/>
    <property type="match status" value="1"/>
</dbReference>
<comment type="catalytic activity">
    <reaction evidence="7">
        <text>N-terminal N(alpha)-acetyl-L-cysteinyl-L-aspartyl-[protein] + H2O = N-terminal L-aspartyl-[protein] + N-acetyl-L-cysteine</text>
        <dbReference type="Rhea" id="RHEA:74579"/>
        <dbReference type="Rhea" id="RHEA-COMP:12669"/>
        <dbReference type="Rhea" id="RHEA-COMP:18395"/>
        <dbReference type="ChEBI" id="CHEBI:15377"/>
        <dbReference type="ChEBI" id="CHEBI:64720"/>
        <dbReference type="ChEBI" id="CHEBI:78236"/>
        <dbReference type="ChEBI" id="CHEBI:193599"/>
    </reaction>
    <physiologicalReaction direction="left-to-right" evidence="7">
        <dbReference type="Rhea" id="RHEA:74580"/>
    </physiologicalReaction>
</comment>
<evidence type="ECO:0000256" key="6">
    <source>
        <dbReference type="ARBA" id="ARBA00034908"/>
    </source>
</evidence>
<evidence type="ECO:0000256" key="4">
    <source>
        <dbReference type="ARBA" id="ARBA00034725"/>
    </source>
</evidence>
<keyword evidence="9" id="KW-1185">Reference proteome</keyword>
<feature type="compositionally biased region" description="Polar residues" evidence="8">
    <location>
        <begin position="211"/>
        <end position="220"/>
    </location>
</feature>
<keyword evidence="2" id="KW-0645">Protease</keyword>
<gene>
    <name evidence="10" type="primary">LOC108735416</name>
</gene>
<organism evidence="9 10">
    <name type="scientific">Agrilus planipennis</name>
    <name type="common">Emerald ash borer</name>
    <name type="synonym">Agrilus marcopoli</name>
    <dbReference type="NCBI Taxonomy" id="224129"/>
    <lineage>
        <taxon>Eukaryota</taxon>
        <taxon>Metazoa</taxon>
        <taxon>Ecdysozoa</taxon>
        <taxon>Arthropoda</taxon>
        <taxon>Hexapoda</taxon>
        <taxon>Insecta</taxon>
        <taxon>Pterygota</taxon>
        <taxon>Neoptera</taxon>
        <taxon>Endopterygota</taxon>
        <taxon>Coleoptera</taxon>
        <taxon>Polyphaga</taxon>
        <taxon>Elateriformia</taxon>
        <taxon>Buprestoidea</taxon>
        <taxon>Buprestidae</taxon>
        <taxon>Agrilinae</taxon>
        <taxon>Agrilus</taxon>
    </lineage>
</organism>
<evidence type="ECO:0000256" key="5">
    <source>
        <dbReference type="ARBA" id="ARBA00034848"/>
    </source>
</evidence>
<feature type="compositionally biased region" description="Basic and acidic residues" evidence="8">
    <location>
        <begin position="188"/>
        <end position="197"/>
    </location>
</feature>
<comment type="similarity">
    <text evidence="4">Belongs to the ACTMAP family.</text>
</comment>
<dbReference type="AlphaFoldDB" id="A0A7F5R4B2"/>
<name>A0A7F5R4B2_AGRPL</name>
<dbReference type="Proteomes" id="UP000192223">
    <property type="component" value="Unplaced"/>
</dbReference>
<keyword evidence="3" id="KW-0378">Hydrolase</keyword>
<reference evidence="10" key="1">
    <citation type="submission" date="2025-08" db="UniProtKB">
        <authorList>
            <consortium name="RefSeq"/>
        </authorList>
    </citation>
    <scope>IDENTIFICATION</scope>
    <source>
        <tissue evidence="10">Entire body</tissue>
    </source>
</reference>
<evidence type="ECO:0000256" key="7">
    <source>
        <dbReference type="ARBA" id="ARBA00049041"/>
    </source>
</evidence>
<sequence length="220" mass="24544">MDFSWTKDYPEILKVCTLFDLQELSAPFNYKYSPIKGILQNGPQCGLVALAMCSGTPSKELVDELLIQARSLCYSYNGEIFSAKYLYELAKINLRNVSIELYDGPLNTNVVKDFLLDGGLILVPYDCDKNHTPATKNGHKAHWAVLIGIVESNNGRVYVLARHGKSQNVAVWDLEELALSNSQLNEYPREEGKEFRVPETGLGSPEGIKNKSPSKFISPI</sequence>
<dbReference type="FunCoup" id="A0A7F5R4B2">
    <property type="interactions" value="22"/>
</dbReference>
<dbReference type="GO" id="GO:0004177">
    <property type="term" value="F:aminopeptidase activity"/>
    <property type="evidence" value="ECO:0007669"/>
    <property type="project" value="UniProtKB-KW"/>
</dbReference>
<accession>A0A7F5R4B2</accession>
<dbReference type="PANTHER" id="PTHR28631">
    <property type="entry name" value="UPF0692 PROTEIN C19ORF54"/>
    <property type="match status" value="1"/>
</dbReference>
<dbReference type="PANTHER" id="PTHR28631:SF1">
    <property type="entry name" value="ACTIN MATURATION PROTEASE"/>
    <property type="match status" value="1"/>
</dbReference>